<reference evidence="3" key="1">
    <citation type="submission" date="2021-08" db="EMBL/GenBank/DDBJ databases">
        <title>WGS assembly of Ceratopteris richardii.</title>
        <authorList>
            <person name="Marchant D.B."/>
            <person name="Chen G."/>
            <person name="Jenkins J."/>
            <person name="Shu S."/>
            <person name="Leebens-Mack J."/>
            <person name="Grimwood J."/>
            <person name="Schmutz J."/>
            <person name="Soltis P."/>
            <person name="Soltis D."/>
            <person name="Chen Z.-H."/>
        </authorList>
    </citation>
    <scope>NUCLEOTIDE SEQUENCE</scope>
    <source>
        <strain evidence="3">Whitten #5841</strain>
        <tissue evidence="3">Leaf</tissue>
    </source>
</reference>
<keyword evidence="2" id="KW-0812">Transmembrane</keyword>
<evidence type="ECO:0000256" key="2">
    <source>
        <dbReference type="SAM" id="Phobius"/>
    </source>
</evidence>
<protein>
    <submittedName>
        <fullName evidence="3">Uncharacterized protein</fullName>
    </submittedName>
</protein>
<feature type="transmembrane region" description="Helical" evidence="2">
    <location>
        <begin position="219"/>
        <end position="242"/>
    </location>
</feature>
<feature type="compositionally biased region" description="Low complexity" evidence="1">
    <location>
        <begin position="59"/>
        <end position="70"/>
    </location>
</feature>
<organism evidence="3 4">
    <name type="scientific">Ceratopteris richardii</name>
    <name type="common">Triangle waterfern</name>
    <dbReference type="NCBI Taxonomy" id="49495"/>
    <lineage>
        <taxon>Eukaryota</taxon>
        <taxon>Viridiplantae</taxon>
        <taxon>Streptophyta</taxon>
        <taxon>Embryophyta</taxon>
        <taxon>Tracheophyta</taxon>
        <taxon>Polypodiopsida</taxon>
        <taxon>Polypodiidae</taxon>
        <taxon>Polypodiales</taxon>
        <taxon>Pteridineae</taxon>
        <taxon>Pteridaceae</taxon>
        <taxon>Parkerioideae</taxon>
        <taxon>Ceratopteris</taxon>
    </lineage>
</organism>
<evidence type="ECO:0000256" key="1">
    <source>
        <dbReference type="SAM" id="MobiDB-lite"/>
    </source>
</evidence>
<proteinExistence type="predicted"/>
<evidence type="ECO:0000313" key="3">
    <source>
        <dbReference type="EMBL" id="KAH7438954.1"/>
    </source>
</evidence>
<sequence>MAESKEANSDRQDDSLMEAGKVPKLHNGFTDSLNVRSDSLLNRIGRLDATVAIMEKTSPSELSEPLNSPSKTSPQLKHVSSPLNTPFGLDERRKPTEFVLEEVQKRGTLVERVSDLENRVMQLQRVFSARWSESAQQLSMVHDSSCSPWMESNDECSHQMLKDLNLEKQDCNFSHASSLKGHVEAVKDFGNHDPNEIKLKELCLDSYTVKSHLCITFCVYFALITLNLFVAFCIFIFEVCLLH</sequence>
<dbReference type="Proteomes" id="UP000825935">
    <property type="component" value="Chromosome 4"/>
</dbReference>
<gene>
    <name evidence="3" type="ORF">KP509_04G038300</name>
</gene>
<dbReference type="PANTHER" id="PTHR34190">
    <property type="entry name" value="EXPRESSED PROTEIN"/>
    <property type="match status" value="1"/>
</dbReference>
<dbReference type="PANTHER" id="PTHR34190:SF4">
    <property type="entry name" value="EXPRESSED PROTEIN"/>
    <property type="match status" value="1"/>
</dbReference>
<dbReference type="AlphaFoldDB" id="A0A8T2UZQ0"/>
<dbReference type="OrthoDB" id="783251at2759"/>
<feature type="region of interest" description="Disordered" evidence="1">
    <location>
        <begin position="56"/>
        <end position="90"/>
    </location>
</feature>
<comment type="caution">
    <text evidence="3">The sequence shown here is derived from an EMBL/GenBank/DDBJ whole genome shotgun (WGS) entry which is preliminary data.</text>
</comment>
<dbReference type="EMBL" id="CM035409">
    <property type="protein sequence ID" value="KAH7438954.1"/>
    <property type="molecule type" value="Genomic_DNA"/>
</dbReference>
<keyword evidence="2" id="KW-1133">Transmembrane helix</keyword>
<accession>A0A8T2UZQ0</accession>
<evidence type="ECO:0000313" key="4">
    <source>
        <dbReference type="Proteomes" id="UP000825935"/>
    </source>
</evidence>
<keyword evidence="4" id="KW-1185">Reference proteome</keyword>
<keyword evidence="2" id="KW-0472">Membrane</keyword>
<name>A0A8T2UZQ0_CERRI</name>